<evidence type="ECO:0000313" key="3">
    <source>
        <dbReference type="Proteomes" id="UP000006222"/>
    </source>
</evidence>
<evidence type="ECO:0000256" key="1">
    <source>
        <dbReference type="SAM" id="MobiDB-lite"/>
    </source>
</evidence>
<sequence>MARFHSGAIIAINDGLLGEQDHQTPRQSLTPRSTAETKTCQGLCLDAGGHPPVQTRRTSNPMIANIIRSERVSHRLIINAFA</sequence>
<dbReference type="AlphaFoldDB" id="F2AZZ8"/>
<dbReference type="PATRIC" id="fig|991778.3.peg.5623"/>
<feature type="compositionally biased region" description="Polar residues" evidence="1">
    <location>
        <begin position="25"/>
        <end position="35"/>
    </location>
</feature>
<feature type="region of interest" description="Disordered" evidence="1">
    <location>
        <begin position="15"/>
        <end position="35"/>
    </location>
</feature>
<proteinExistence type="predicted"/>
<organism evidence="2 3">
    <name type="scientific">Rhodopirellula baltica WH47</name>
    <dbReference type="NCBI Taxonomy" id="991778"/>
    <lineage>
        <taxon>Bacteria</taxon>
        <taxon>Pseudomonadati</taxon>
        <taxon>Planctomycetota</taxon>
        <taxon>Planctomycetia</taxon>
        <taxon>Pirellulales</taxon>
        <taxon>Pirellulaceae</taxon>
        <taxon>Rhodopirellula</taxon>
    </lineage>
</organism>
<accession>F2AZZ8</accession>
<reference evidence="2 3" key="1">
    <citation type="journal article" date="2013" name="Mar. Genomics">
        <title>Expression of sulfatases in Rhodopirellula baltica and the diversity of sulfatases in the genus Rhodopirellula.</title>
        <authorList>
            <person name="Wegner C.E."/>
            <person name="Richter-Heitmann T."/>
            <person name="Klindworth A."/>
            <person name="Klockow C."/>
            <person name="Richter M."/>
            <person name="Achstetter T."/>
            <person name="Glockner F.O."/>
            <person name="Harder J."/>
        </authorList>
    </citation>
    <scope>NUCLEOTIDE SEQUENCE [LARGE SCALE GENOMIC DNA]</scope>
    <source>
        <strain evidence="2 3">WH47</strain>
    </source>
</reference>
<name>F2AZZ8_RHOBT</name>
<gene>
    <name evidence="2" type="ORF">RBWH47_03118</name>
</gene>
<comment type="caution">
    <text evidence="2">The sequence shown here is derived from an EMBL/GenBank/DDBJ whole genome shotgun (WGS) entry which is preliminary data.</text>
</comment>
<protein>
    <submittedName>
        <fullName evidence="2">Uncharacterized protein</fullName>
    </submittedName>
</protein>
<dbReference type="Proteomes" id="UP000006222">
    <property type="component" value="Unassembled WGS sequence"/>
</dbReference>
<evidence type="ECO:0000313" key="2">
    <source>
        <dbReference type="EMBL" id="EGF24751.1"/>
    </source>
</evidence>
<dbReference type="EMBL" id="AFAR01000272">
    <property type="protein sequence ID" value="EGF24751.1"/>
    <property type="molecule type" value="Genomic_DNA"/>
</dbReference>